<feature type="domain" description="Helicase C-terminal" evidence="15">
    <location>
        <begin position="568"/>
        <end position="713"/>
    </location>
</feature>
<dbReference type="GO" id="GO:0005524">
    <property type="term" value="F:ATP binding"/>
    <property type="evidence" value="ECO:0007669"/>
    <property type="project" value="UniProtKB-KW"/>
</dbReference>
<dbReference type="KEGG" id="dpx:DAPPUDRAFT_347519"/>
<evidence type="ECO:0000259" key="16">
    <source>
        <dbReference type="PROSITE" id="PS51195"/>
    </source>
</evidence>
<keyword evidence="5 11" id="KW-0347">Helicase</keyword>
<feature type="region of interest" description="Disordered" evidence="12">
    <location>
        <begin position="59"/>
        <end position="127"/>
    </location>
</feature>
<evidence type="ECO:0000256" key="6">
    <source>
        <dbReference type="ARBA" id="ARBA00022840"/>
    </source>
</evidence>
<accession>E9GJW3</accession>
<dbReference type="SMART" id="SM00487">
    <property type="entry name" value="DEXDc"/>
    <property type="match status" value="1"/>
</dbReference>
<dbReference type="HOGENOM" id="CLU_003041_16_3_1"/>
<keyword evidence="9" id="KW-0863">Zinc-finger</keyword>
<feature type="domain" description="CCHC-type" evidence="13">
    <location>
        <begin position="184"/>
        <end position="198"/>
    </location>
</feature>
<dbReference type="eggNOG" id="KOG0335">
    <property type="taxonomic scope" value="Eukaryota"/>
</dbReference>
<dbReference type="Pfam" id="PF00270">
    <property type="entry name" value="DEAD"/>
    <property type="match status" value="1"/>
</dbReference>
<dbReference type="GO" id="GO:0003724">
    <property type="term" value="F:RNA helicase activity"/>
    <property type="evidence" value="ECO:0000318"/>
    <property type="project" value="GO_Central"/>
</dbReference>
<evidence type="ECO:0000256" key="4">
    <source>
        <dbReference type="ARBA" id="ARBA00022801"/>
    </source>
</evidence>
<dbReference type="PANTHER" id="PTHR47958">
    <property type="entry name" value="ATP-DEPENDENT RNA HELICASE DBP3"/>
    <property type="match status" value="1"/>
</dbReference>
<proteinExistence type="inferred from homology"/>
<dbReference type="STRING" id="6669.E9GJW3"/>
<dbReference type="InParanoid" id="E9GJW3"/>
<keyword evidence="7" id="KW-0694">RNA-binding</keyword>
<sequence>MGDDWDDVITVPAKSSAGGSWNDNNNKGGMKPPAGRGRGAPAIVSQMCTVKIASDDEWGATANPASSSNGLDAPEKSTGNSNGWGASTAPASSGGWDAPTQNSQFNNDVEDQPRGGGWVSSAGGGGGSRACYKCGEEGHMSRECPNSNSGGGGGDRTCHKCQQPGHMARDCPTGGGGGGGDRTCHKCQQPGHMARDCPTGGGGGDRACHKCQETGHMARDCPTGGGGGPRTCNKCGDAGHMARECPSGGGGDTKCFKCYKLGHSTKECPDPYNKLTEDGKERERYVPAEMTTDENELFKGISSGEHFHNFDKVALSVTGQNIPQYITSFEEAGLRPLLLQNIKNSGYVKPTPVQKGSIAVILAKRDLIASAVTGSGKTAAYLVPVMNILLEQGISGGSHGMVQKPEVVILAPTRELAIQIHREAYKFAYNSVLKSVLIYGGTVSSNQRSNLQAGCNILVATTGRLKDFLDRGVFDFSAVKFLILDEADRMLDMGFGPDIEKIAAHPTMPPKGIRRTCMFSATFPEEVQALAANYMEDYIFVTTGTVGGTNPDVQQEFFQCARNEKRTKLMETLRGLGESKIIVFVDSKKTADFVAVYLCNNDIQATSIHGDRLQSQREEALRDLKSGKRNVLVATNVAARGLDIEGVNYVINYDLPSDIEEYVHRIGRTGRVGNVGHSISFFDEEKDGPNVGKLVSLLTKSNADVPAFMQALVSGMGGMGLDYNAPSTQGGFASRDMRRFGDKPVGGGGAARPTEAEESWD</sequence>
<dbReference type="CDD" id="cd18787">
    <property type="entry name" value="SF2_C_DEAD"/>
    <property type="match status" value="1"/>
</dbReference>
<evidence type="ECO:0000256" key="8">
    <source>
        <dbReference type="ARBA" id="ARBA00047984"/>
    </source>
</evidence>
<name>E9GJW3_DAPPU</name>
<gene>
    <name evidence="17" type="primary">VAS</name>
    <name evidence="17" type="ORF">DAPPUDRAFT_347519</name>
</gene>
<keyword evidence="9" id="KW-0479">Metal-binding</keyword>
<keyword evidence="6 11" id="KW-0067">ATP-binding</keyword>
<evidence type="ECO:0000256" key="11">
    <source>
        <dbReference type="RuleBase" id="RU000492"/>
    </source>
</evidence>
<dbReference type="FunCoup" id="E9GJW3">
    <property type="interactions" value="81"/>
</dbReference>
<evidence type="ECO:0000256" key="9">
    <source>
        <dbReference type="PROSITE-ProRule" id="PRU00047"/>
    </source>
</evidence>
<evidence type="ECO:0000256" key="7">
    <source>
        <dbReference type="ARBA" id="ARBA00022884"/>
    </source>
</evidence>
<comment type="similarity">
    <text evidence="1">Belongs to the DEAD box helicase family. DDX4/VASA subfamily.</text>
</comment>
<dbReference type="SUPFAM" id="SSF52540">
    <property type="entry name" value="P-loop containing nucleoside triphosphate hydrolases"/>
    <property type="match status" value="1"/>
</dbReference>
<evidence type="ECO:0000256" key="2">
    <source>
        <dbReference type="ARBA" id="ARBA00012552"/>
    </source>
</evidence>
<feature type="compositionally biased region" description="Polar residues" evidence="12">
    <location>
        <begin position="77"/>
        <end position="91"/>
    </location>
</feature>
<evidence type="ECO:0000256" key="3">
    <source>
        <dbReference type="ARBA" id="ARBA00022741"/>
    </source>
</evidence>
<evidence type="ECO:0000259" key="13">
    <source>
        <dbReference type="PROSITE" id="PS50158"/>
    </source>
</evidence>
<feature type="region of interest" description="Disordered" evidence="12">
    <location>
        <begin position="1"/>
        <end position="42"/>
    </location>
</feature>
<dbReference type="Pfam" id="PF00271">
    <property type="entry name" value="Helicase_C"/>
    <property type="match status" value="1"/>
</dbReference>
<dbReference type="Proteomes" id="UP000000305">
    <property type="component" value="Unassembled WGS sequence"/>
</dbReference>
<dbReference type="SMART" id="SM00490">
    <property type="entry name" value="HELICc"/>
    <property type="match status" value="1"/>
</dbReference>
<keyword evidence="3 11" id="KW-0547">Nucleotide-binding</keyword>
<dbReference type="InterPro" id="IPR001650">
    <property type="entry name" value="Helicase_C-like"/>
</dbReference>
<protein>
    <recommendedName>
        <fullName evidence="2">RNA helicase</fullName>
        <ecNumber evidence="2">3.6.4.13</ecNumber>
    </recommendedName>
</protein>
<dbReference type="InterPro" id="IPR027417">
    <property type="entry name" value="P-loop_NTPase"/>
</dbReference>
<dbReference type="PROSITE" id="PS51192">
    <property type="entry name" value="HELICASE_ATP_BIND_1"/>
    <property type="match status" value="1"/>
</dbReference>
<dbReference type="FunFam" id="3.40.50.300:FF:000397">
    <property type="entry name" value="Probable ATP-dependent RNA helicase DDX4"/>
    <property type="match status" value="1"/>
</dbReference>
<evidence type="ECO:0000313" key="17">
    <source>
        <dbReference type="EMBL" id="EFX80250.1"/>
    </source>
</evidence>
<feature type="domain" description="CCHC-type" evidence="13">
    <location>
        <begin position="232"/>
        <end position="247"/>
    </location>
</feature>
<dbReference type="CDD" id="cd17967">
    <property type="entry name" value="DEADc_DDX3_DDX4"/>
    <property type="match status" value="1"/>
</dbReference>
<dbReference type="GO" id="GO:0008270">
    <property type="term" value="F:zinc ion binding"/>
    <property type="evidence" value="ECO:0007669"/>
    <property type="project" value="UniProtKB-KW"/>
</dbReference>
<dbReference type="Gene3D" id="4.10.60.10">
    <property type="entry name" value="Zinc finger, CCHC-type"/>
    <property type="match status" value="5"/>
</dbReference>
<dbReference type="EMBL" id="GL732548">
    <property type="protein sequence ID" value="EFX80250.1"/>
    <property type="molecule type" value="Genomic_DNA"/>
</dbReference>
<feature type="domain" description="CCHC-type" evidence="13">
    <location>
        <begin position="158"/>
        <end position="172"/>
    </location>
</feature>
<feature type="compositionally biased region" description="Polar residues" evidence="12">
    <location>
        <begin position="17"/>
        <end position="27"/>
    </location>
</feature>
<dbReference type="OrthoDB" id="196131at2759"/>
<dbReference type="InterPro" id="IPR014014">
    <property type="entry name" value="RNA_helicase_DEAD_Q_motif"/>
</dbReference>
<evidence type="ECO:0000259" key="15">
    <source>
        <dbReference type="PROSITE" id="PS51194"/>
    </source>
</evidence>
<keyword evidence="4 11" id="KW-0378">Hydrolase</keyword>
<reference evidence="17 18" key="1">
    <citation type="journal article" date="2011" name="Science">
        <title>The ecoresponsive genome of Daphnia pulex.</title>
        <authorList>
            <person name="Colbourne J.K."/>
            <person name="Pfrender M.E."/>
            <person name="Gilbert D."/>
            <person name="Thomas W.K."/>
            <person name="Tucker A."/>
            <person name="Oakley T.H."/>
            <person name="Tokishita S."/>
            <person name="Aerts A."/>
            <person name="Arnold G.J."/>
            <person name="Basu M.K."/>
            <person name="Bauer D.J."/>
            <person name="Caceres C.E."/>
            <person name="Carmel L."/>
            <person name="Casola C."/>
            <person name="Choi J.H."/>
            <person name="Detter J.C."/>
            <person name="Dong Q."/>
            <person name="Dusheyko S."/>
            <person name="Eads B.D."/>
            <person name="Frohlich T."/>
            <person name="Geiler-Samerotte K.A."/>
            <person name="Gerlach D."/>
            <person name="Hatcher P."/>
            <person name="Jogdeo S."/>
            <person name="Krijgsveld J."/>
            <person name="Kriventseva E.V."/>
            <person name="Kultz D."/>
            <person name="Laforsch C."/>
            <person name="Lindquist E."/>
            <person name="Lopez J."/>
            <person name="Manak J.R."/>
            <person name="Muller J."/>
            <person name="Pangilinan J."/>
            <person name="Patwardhan R.P."/>
            <person name="Pitluck S."/>
            <person name="Pritham E.J."/>
            <person name="Rechtsteiner A."/>
            <person name="Rho M."/>
            <person name="Rogozin I.B."/>
            <person name="Sakarya O."/>
            <person name="Salamov A."/>
            <person name="Schaack S."/>
            <person name="Shapiro H."/>
            <person name="Shiga Y."/>
            <person name="Skalitzky C."/>
            <person name="Smith Z."/>
            <person name="Souvorov A."/>
            <person name="Sung W."/>
            <person name="Tang Z."/>
            <person name="Tsuchiya D."/>
            <person name="Tu H."/>
            <person name="Vos H."/>
            <person name="Wang M."/>
            <person name="Wolf Y.I."/>
            <person name="Yamagata H."/>
            <person name="Yamada T."/>
            <person name="Ye Y."/>
            <person name="Shaw J.R."/>
            <person name="Andrews J."/>
            <person name="Crease T.J."/>
            <person name="Tang H."/>
            <person name="Lucas S.M."/>
            <person name="Robertson H.M."/>
            <person name="Bork P."/>
            <person name="Koonin E.V."/>
            <person name="Zdobnov E.M."/>
            <person name="Grigoriev I.V."/>
            <person name="Lynch M."/>
            <person name="Boore J.L."/>
        </authorList>
    </citation>
    <scope>NUCLEOTIDE SEQUENCE [LARGE SCALE GENOMIC DNA]</scope>
</reference>
<dbReference type="PROSITE" id="PS50158">
    <property type="entry name" value="ZF_CCHC"/>
    <property type="match status" value="6"/>
</dbReference>
<dbReference type="PROSITE" id="PS00039">
    <property type="entry name" value="DEAD_ATP_HELICASE"/>
    <property type="match status" value="1"/>
</dbReference>
<organism evidence="17 18">
    <name type="scientific">Daphnia pulex</name>
    <name type="common">Water flea</name>
    <dbReference type="NCBI Taxonomy" id="6669"/>
    <lineage>
        <taxon>Eukaryota</taxon>
        <taxon>Metazoa</taxon>
        <taxon>Ecdysozoa</taxon>
        <taxon>Arthropoda</taxon>
        <taxon>Crustacea</taxon>
        <taxon>Branchiopoda</taxon>
        <taxon>Diplostraca</taxon>
        <taxon>Cladocera</taxon>
        <taxon>Anomopoda</taxon>
        <taxon>Daphniidae</taxon>
        <taxon>Daphnia</taxon>
    </lineage>
</organism>
<feature type="domain" description="CCHC-type" evidence="13">
    <location>
        <begin position="254"/>
        <end position="270"/>
    </location>
</feature>
<dbReference type="GO" id="GO:0016787">
    <property type="term" value="F:hydrolase activity"/>
    <property type="evidence" value="ECO:0007669"/>
    <property type="project" value="UniProtKB-KW"/>
</dbReference>
<dbReference type="EC" id="3.6.4.13" evidence="2"/>
<dbReference type="GO" id="GO:0043186">
    <property type="term" value="C:P granule"/>
    <property type="evidence" value="ECO:0000318"/>
    <property type="project" value="GO_Central"/>
</dbReference>
<dbReference type="SUPFAM" id="SSF57756">
    <property type="entry name" value="Retrovirus zinc finger-like domains"/>
    <property type="match status" value="3"/>
</dbReference>
<dbReference type="FunFam" id="3.40.50.300:FF:000008">
    <property type="entry name" value="ATP-dependent RNA helicase RhlB"/>
    <property type="match status" value="1"/>
</dbReference>
<evidence type="ECO:0000259" key="14">
    <source>
        <dbReference type="PROSITE" id="PS51192"/>
    </source>
</evidence>
<feature type="domain" description="Helicase ATP-binding" evidence="14">
    <location>
        <begin position="358"/>
        <end position="541"/>
    </location>
</feature>
<feature type="domain" description="CCHC-type" evidence="13">
    <location>
        <begin position="208"/>
        <end position="222"/>
    </location>
</feature>
<feature type="domain" description="DEAD-box RNA helicase Q" evidence="16">
    <location>
        <begin position="327"/>
        <end position="355"/>
    </location>
</feature>
<evidence type="ECO:0000256" key="10">
    <source>
        <dbReference type="PROSITE-ProRule" id="PRU00552"/>
    </source>
</evidence>
<dbReference type="InterPro" id="IPR044763">
    <property type="entry name" value="Ded1/Dbp1_DEADc"/>
</dbReference>
<dbReference type="AlphaFoldDB" id="E9GJW3"/>
<dbReference type="GO" id="GO:0007281">
    <property type="term" value="P:germ cell development"/>
    <property type="evidence" value="ECO:0000318"/>
    <property type="project" value="GO_Central"/>
</dbReference>
<feature type="short sequence motif" description="Q motif" evidence="10">
    <location>
        <begin position="327"/>
        <end position="355"/>
    </location>
</feature>
<evidence type="ECO:0000256" key="5">
    <source>
        <dbReference type="ARBA" id="ARBA00022806"/>
    </source>
</evidence>
<dbReference type="GO" id="GO:0007276">
    <property type="term" value="P:gamete generation"/>
    <property type="evidence" value="ECO:0000318"/>
    <property type="project" value="GO_Central"/>
</dbReference>
<dbReference type="PROSITE" id="PS51194">
    <property type="entry name" value="HELICASE_CTER"/>
    <property type="match status" value="1"/>
</dbReference>
<dbReference type="InterPro" id="IPR011545">
    <property type="entry name" value="DEAD/DEAH_box_helicase_dom"/>
</dbReference>
<dbReference type="SMART" id="SM00343">
    <property type="entry name" value="ZnF_C2HC"/>
    <property type="match status" value="6"/>
</dbReference>
<evidence type="ECO:0000256" key="1">
    <source>
        <dbReference type="ARBA" id="ARBA00010132"/>
    </source>
</evidence>
<dbReference type="GO" id="GO:0030154">
    <property type="term" value="P:cell differentiation"/>
    <property type="evidence" value="ECO:0000318"/>
    <property type="project" value="GO_Central"/>
</dbReference>
<feature type="domain" description="CCHC-type" evidence="13">
    <location>
        <begin position="131"/>
        <end position="146"/>
    </location>
</feature>
<dbReference type="Pfam" id="PF00098">
    <property type="entry name" value="zf-CCHC"/>
    <property type="match status" value="5"/>
</dbReference>
<evidence type="ECO:0000313" key="18">
    <source>
        <dbReference type="Proteomes" id="UP000000305"/>
    </source>
</evidence>
<dbReference type="PROSITE" id="PS51195">
    <property type="entry name" value="Q_MOTIF"/>
    <property type="match status" value="1"/>
</dbReference>
<comment type="catalytic activity">
    <reaction evidence="8">
        <text>ATP + H2O = ADP + phosphate + H(+)</text>
        <dbReference type="Rhea" id="RHEA:13065"/>
        <dbReference type="ChEBI" id="CHEBI:15377"/>
        <dbReference type="ChEBI" id="CHEBI:15378"/>
        <dbReference type="ChEBI" id="CHEBI:30616"/>
        <dbReference type="ChEBI" id="CHEBI:43474"/>
        <dbReference type="ChEBI" id="CHEBI:456216"/>
        <dbReference type="EC" id="3.6.4.13"/>
    </reaction>
</comment>
<keyword evidence="9" id="KW-0862">Zinc</keyword>
<dbReference type="InterPro" id="IPR014001">
    <property type="entry name" value="Helicase_ATP-bd"/>
</dbReference>
<feature type="compositionally biased region" description="Gly residues" evidence="12">
    <location>
        <begin position="114"/>
        <end position="127"/>
    </location>
</feature>
<dbReference type="eggNOG" id="KOG3070">
    <property type="taxonomic scope" value="Eukaryota"/>
</dbReference>
<dbReference type="InterPro" id="IPR036875">
    <property type="entry name" value="Znf_CCHC_sf"/>
</dbReference>
<keyword evidence="18" id="KW-1185">Reference proteome</keyword>
<dbReference type="GO" id="GO:0003729">
    <property type="term" value="F:mRNA binding"/>
    <property type="evidence" value="ECO:0000318"/>
    <property type="project" value="GO_Central"/>
</dbReference>
<dbReference type="InterPro" id="IPR000629">
    <property type="entry name" value="RNA-helicase_DEAD-box_CS"/>
</dbReference>
<feature type="region of interest" description="Disordered" evidence="12">
    <location>
        <begin position="736"/>
        <end position="761"/>
    </location>
</feature>
<dbReference type="Gene3D" id="3.40.50.300">
    <property type="entry name" value="P-loop containing nucleotide triphosphate hydrolases"/>
    <property type="match status" value="2"/>
</dbReference>
<evidence type="ECO:0000256" key="12">
    <source>
        <dbReference type="SAM" id="MobiDB-lite"/>
    </source>
</evidence>
<dbReference type="GO" id="GO:0005634">
    <property type="term" value="C:nucleus"/>
    <property type="evidence" value="ECO:0000318"/>
    <property type="project" value="GO_Central"/>
</dbReference>
<dbReference type="InterPro" id="IPR001878">
    <property type="entry name" value="Znf_CCHC"/>
</dbReference>